<sequence>MAISTEALIGIVAVSIAAVPIGISVFKCCTRRRRQYNRPDVESNCALSRNNEAGYLNWSTTDTTPSYHGHQRPSQRPHRTFDVIRPAEDHIAVPLLYHGSARPLRVDTVYLNIQAIVSQSNDTSRFSTV</sequence>
<evidence type="ECO:0000313" key="2">
    <source>
        <dbReference type="EMBL" id="KAL2858220.1"/>
    </source>
</evidence>
<reference evidence="2 3" key="1">
    <citation type="submission" date="2024-07" db="EMBL/GenBank/DDBJ databases">
        <title>Section-level genome sequencing and comparative genomics of Aspergillus sections Usti and Cavernicolus.</title>
        <authorList>
            <consortium name="Lawrence Berkeley National Laboratory"/>
            <person name="Nybo J.L."/>
            <person name="Vesth T.C."/>
            <person name="Theobald S."/>
            <person name="Frisvad J.C."/>
            <person name="Larsen T.O."/>
            <person name="Kjaerboelling I."/>
            <person name="Rothschild-Mancinelli K."/>
            <person name="Lyhne E.K."/>
            <person name="Kogle M.E."/>
            <person name="Barry K."/>
            <person name="Clum A."/>
            <person name="Na H."/>
            <person name="Ledsgaard L."/>
            <person name="Lin J."/>
            <person name="Lipzen A."/>
            <person name="Kuo A."/>
            <person name="Riley R."/>
            <person name="Mondo S."/>
            <person name="LaButti K."/>
            <person name="Haridas S."/>
            <person name="Pangalinan J."/>
            <person name="Salamov A.A."/>
            <person name="Simmons B.A."/>
            <person name="Magnuson J.K."/>
            <person name="Chen J."/>
            <person name="Drula E."/>
            <person name="Henrissat B."/>
            <person name="Wiebenga A."/>
            <person name="Lubbers R.J."/>
            <person name="Gomes A.C."/>
            <person name="Macurrencykelacurrency M.R."/>
            <person name="Stajich J."/>
            <person name="Grigoriev I.V."/>
            <person name="Mortensen U.H."/>
            <person name="De vries R.P."/>
            <person name="Baker S.E."/>
            <person name="Andersen M.R."/>
        </authorList>
    </citation>
    <scope>NUCLEOTIDE SEQUENCE [LARGE SCALE GENOMIC DNA]</scope>
    <source>
        <strain evidence="2 3">CBS 756.74</strain>
    </source>
</reference>
<dbReference type="GeneID" id="98153977"/>
<dbReference type="Proteomes" id="UP001610444">
    <property type="component" value="Unassembled WGS sequence"/>
</dbReference>
<evidence type="ECO:0000313" key="3">
    <source>
        <dbReference type="Proteomes" id="UP001610444"/>
    </source>
</evidence>
<keyword evidence="1" id="KW-1133">Transmembrane helix</keyword>
<keyword evidence="1" id="KW-0472">Membrane</keyword>
<dbReference type="RefSeq" id="XP_070903389.1">
    <property type="nucleotide sequence ID" value="XM_071038813.1"/>
</dbReference>
<organism evidence="2 3">
    <name type="scientific">Aspergillus pseudodeflectus</name>
    <dbReference type="NCBI Taxonomy" id="176178"/>
    <lineage>
        <taxon>Eukaryota</taxon>
        <taxon>Fungi</taxon>
        <taxon>Dikarya</taxon>
        <taxon>Ascomycota</taxon>
        <taxon>Pezizomycotina</taxon>
        <taxon>Eurotiomycetes</taxon>
        <taxon>Eurotiomycetidae</taxon>
        <taxon>Eurotiales</taxon>
        <taxon>Aspergillaceae</taxon>
        <taxon>Aspergillus</taxon>
        <taxon>Aspergillus subgen. Nidulantes</taxon>
    </lineage>
</organism>
<comment type="caution">
    <text evidence="2">The sequence shown here is derived from an EMBL/GenBank/DDBJ whole genome shotgun (WGS) entry which is preliminary data.</text>
</comment>
<feature type="transmembrane region" description="Helical" evidence="1">
    <location>
        <begin position="6"/>
        <end position="26"/>
    </location>
</feature>
<name>A0ABR4L120_9EURO</name>
<dbReference type="EMBL" id="JBFXLR010000005">
    <property type="protein sequence ID" value="KAL2858220.1"/>
    <property type="molecule type" value="Genomic_DNA"/>
</dbReference>
<accession>A0ABR4L120</accession>
<keyword evidence="3" id="KW-1185">Reference proteome</keyword>
<proteinExistence type="predicted"/>
<protein>
    <submittedName>
        <fullName evidence="2">Uncharacterized protein</fullName>
    </submittedName>
</protein>
<evidence type="ECO:0000256" key="1">
    <source>
        <dbReference type="SAM" id="Phobius"/>
    </source>
</evidence>
<gene>
    <name evidence="2" type="ORF">BJX68DRAFT_228171</name>
</gene>
<keyword evidence="1" id="KW-0812">Transmembrane</keyword>